<keyword evidence="6" id="KW-1185">Reference proteome</keyword>
<dbReference type="GO" id="GO:0031146">
    <property type="term" value="P:SCF-dependent proteasomal ubiquitin-dependent protein catabolic process"/>
    <property type="evidence" value="ECO:0000318"/>
    <property type="project" value="GO_Central"/>
</dbReference>
<dbReference type="InterPro" id="IPR011333">
    <property type="entry name" value="SKP1/BTB/POZ_sf"/>
</dbReference>
<dbReference type="HOGENOM" id="CLU_977844_0_0_1"/>
<comment type="similarity">
    <text evidence="2">Belongs to the SKP1 family.</text>
</comment>
<dbReference type="STRING" id="3880.G7K1T4"/>
<sequence length="258" mass="28993">MKVRCCDGVVFELEDALVYSSSTVKKLIVENISSRGCFGGCLFGSGQGENIEISFVEEISSETLLKINEYVKKHAEAGDNEKSLRNWDLEFIEVDRHALFALVLAAHYLKIRDLLDLSCEAVMTENATTPEEEEEYQGTTIGKEKGKNIISEVLVQQCSMEKRGGIDTVNLIKGGSSKWGNARAYLKFYVENISVKRLSDEEVANLAEDYRACKIQQCLATVLKPMKYKTRHSRGGVQTVTNHNKEQGIYRFVKAARF</sequence>
<dbReference type="SMART" id="SM00512">
    <property type="entry name" value="Skp1"/>
    <property type="match status" value="1"/>
</dbReference>
<dbReference type="EMBL" id="CM001221">
    <property type="protein sequence ID" value="AES99282.1"/>
    <property type="molecule type" value="Genomic_DNA"/>
</dbReference>
<reference evidence="5" key="3">
    <citation type="submission" date="2015-04" db="UniProtKB">
        <authorList>
            <consortium name="EnsemblPlants"/>
        </authorList>
    </citation>
    <scope>IDENTIFICATION</scope>
    <source>
        <strain evidence="5">cv. Jemalong A17</strain>
    </source>
</reference>
<dbReference type="InterPro" id="IPR036296">
    <property type="entry name" value="SKP1-like_dim_sf"/>
</dbReference>
<organism evidence="4 6">
    <name type="scientific">Medicago truncatula</name>
    <name type="common">Barrel medic</name>
    <name type="synonym">Medicago tribuloides</name>
    <dbReference type="NCBI Taxonomy" id="3880"/>
    <lineage>
        <taxon>Eukaryota</taxon>
        <taxon>Viridiplantae</taxon>
        <taxon>Streptophyta</taxon>
        <taxon>Embryophyta</taxon>
        <taxon>Tracheophyta</taxon>
        <taxon>Spermatophyta</taxon>
        <taxon>Magnoliopsida</taxon>
        <taxon>eudicotyledons</taxon>
        <taxon>Gunneridae</taxon>
        <taxon>Pentapetalae</taxon>
        <taxon>rosids</taxon>
        <taxon>fabids</taxon>
        <taxon>Fabales</taxon>
        <taxon>Fabaceae</taxon>
        <taxon>Papilionoideae</taxon>
        <taxon>50 kb inversion clade</taxon>
        <taxon>NPAAA clade</taxon>
        <taxon>Hologalegina</taxon>
        <taxon>IRL clade</taxon>
        <taxon>Trifolieae</taxon>
        <taxon>Medicago</taxon>
    </lineage>
</organism>
<evidence type="ECO:0000256" key="2">
    <source>
        <dbReference type="ARBA" id="ARBA00009993"/>
    </source>
</evidence>
<name>G7K1T4_MEDTR</name>
<gene>
    <name evidence="4" type="ordered locus">MTR_5g078680</name>
</gene>
<comment type="pathway">
    <text evidence="1">Protein modification; protein ubiquitination.</text>
</comment>
<accession>G7K1T4</accession>
<dbReference type="UniPathway" id="UPA00143"/>
<protein>
    <submittedName>
        <fullName evidence="4">SKP1 family, dimerization domain protein</fullName>
    </submittedName>
</protein>
<dbReference type="Gene3D" id="3.30.710.10">
    <property type="entry name" value="Potassium Channel Kv1.1, Chain A"/>
    <property type="match status" value="1"/>
</dbReference>
<dbReference type="Proteomes" id="UP000002051">
    <property type="component" value="Chromosome 5"/>
</dbReference>
<dbReference type="SUPFAM" id="SSF81382">
    <property type="entry name" value="Skp1 dimerisation domain-like"/>
    <property type="match status" value="1"/>
</dbReference>
<dbReference type="GO" id="GO:0097602">
    <property type="term" value="F:cullin family protein binding"/>
    <property type="evidence" value="ECO:0000318"/>
    <property type="project" value="GO_Central"/>
</dbReference>
<dbReference type="PANTHER" id="PTHR11165">
    <property type="entry name" value="SKP1"/>
    <property type="match status" value="1"/>
</dbReference>
<dbReference type="eggNOG" id="KOG1724">
    <property type="taxonomic scope" value="Eukaryota"/>
</dbReference>
<proteinExistence type="inferred from homology"/>
<dbReference type="GO" id="GO:0005737">
    <property type="term" value="C:cytoplasm"/>
    <property type="evidence" value="ECO:0000318"/>
    <property type="project" value="GO_Central"/>
</dbReference>
<evidence type="ECO:0000256" key="1">
    <source>
        <dbReference type="ARBA" id="ARBA00004906"/>
    </source>
</evidence>
<dbReference type="EnsemblPlants" id="AES99282">
    <property type="protein sequence ID" value="AES99282"/>
    <property type="gene ID" value="MTR_5g078680"/>
</dbReference>
<dbReference type="InterPro" id="IPR001232">
    <property type="entry name" value="SKP1-like"/>
</dbReference>
<evidence type="ECO:0000256" key="3">
    <source>
        <dbReference type="ARBA" id="ARBA00022786"/>
    </source>
</evidence>
<evidence type="ECO:0000313" key="5">
    <source>
        <dbReference type="EnsemblPlants" id="AES99282"/>
    </source>
</evidence>
<dbReference type="GO" id="GO:0005634">
    <property type="term" value="C:nucleus"/>
    <property type="evidence" value="ECO:0000318"/>
    <property type="project" value="GO_Central"/>
</dbReference>
<evidence type="ECO:0000313" key="4">
    <source>
        <dbReference type="EMBL" id="AES99282.1"/>
    </source>
</evidence>
<keyword evidence="3" id="KW-0833">Ubl conjugation pathway</keyword>
<dbReference type="GO" id="GO:0016567">
    <property type="term" value="P:protein ubiquitination"/>
    <property type="evidence" value="ECO:0007669"/>
    <property type="project" value="UniProtKB-UniPathway"/>
</dbReference>
<reference evidence="4 6" key="2">
    <citation type="journal article" date="2014" name="BMC Genomics">
        <title>An improved genome release (version Mt4.0) for the model legume Medicago truncatula.</title>
        <authorList>
            <person name="Tang H."/>
            <person name="Krishnakumar V."/>
            <person name="Bidwell S."/>
            <person name="Rosen B."/>
            <person name="Chan A."/>
            <person name="Zhou S."/>
            <person name="Gentzbittel L."/>
            <person name="Childs K.L."/>
            <person name="Yandell M."/>
            <person name="Gundlach H."/>
            <person name="Mayer K.F."/>
            <person name="Schwartz D.C."/>
            <person name="Town C.D."/>
        </authorList>
    </citation>
    <scope>GENOME REANNOTATION</scope>
    <source>
        <strain evidence="5 6">cv. Jemalong A17</strain>
    </source>
</reference>
<dbReference type="PaxDb" id="3880-AES99282"/>
<dbReference type="AlphaFoldDB" id="G7K1T4"/>
<reference evidence="4 6" key="1">
    <citation type="journal article" date="2011" name="Nature">
        <title>The Medicago genome provides insight into the evolution of rhizobial symbioses.</title>
        <authorList>
            <person name="Young N.D."/>
            <person name="Debelle F."/>
            <person name="Oldroyd G.E."/>
            <person name="Geurts R."/>
            <person name="Cannon S.B."/>
            <person name="Udvardi M.K."/>
            <person name="Benedito V.A."/>
            <person name="Mayer K.F."/>
            <person name="Gouzy J."/>
            <person name="Schoof H."/>
            <person name="Van de Peer Y."/>
            <person name="Proost S."/>
            <person name="Cook D.R."/>
            <person name="Meyers B.C."/>
            <person name="Spannagl M."/>
            <person name="Cheung F."/>
            <person name="De Mita S."/>
            <person name="Krishnakumar V."/>
            <person name="Gundlach H."/>
            <person name="Zhou S."/>
            <person name="Mudge J."/>
            <person name="Bharti A.K."/>
            <person name="Murray J.D."/>
            <person name="Naoumkina M.A."/>
            <person name="Rosen B."/>
            <person name="Silverstein K.A."/>
            <person name="Tang H."/>
            <person name="Rombauts S."/>
            <person name="Zhao P.X."/>
            <person name="Zhou P."/>
            <person name="Barbe V."/>
            <person name="Bardou P."/>
            <person name="Bechner M."/>
            <person name="Bellec A."/>
            <person name="Berger A."/>
            <person name="Berges H."/>
            <person name="Bidwell S."/>
            <person name="Bisseling T."/>
            <person name="Choisne N."/>
            <person name="Couloux A."/>
            <person name="Denny R."/>
            <person name="Deshpande S."/>
            <person name="Dai X."/>
            <person name="Doyle J.J."/>
            <person name="Dudez A.M."/>
            <person name="Farmer A.D."/>
            <person name="Fouteau S."/>
            <person name="Franken C."/>
            <person name="Gibelin C."/>
            <person name="Gish J."/>
            <person name="Goldstein S."/>
            <person name="Gonzalez A.J."/>
            <person name="Green P.J."/>
            <person name="Hallab A."/>
            <person name="Hartog M."/>
            <person name="Hua A."/>
            <person name="Humphray S.J."/>
            <person name="Jeong D.H."/>
            <person name="Jing Y."/>
            <person name="Jocker A."/>
            <person name="Kenton S.M."/>
            <person name="Kim D.J."/>
            <person name="Klee K."/>
            <person name="Lai H."/>
            <person name="Lang C."/>
            <person name="Lin S."/>
            <person name="Macmil S.L."/>
            <person name="Magdelenat G."/>
            <person name="Matthews L."/>
            <person name="McCorrison J."/>
            <person name="Monaghan E.L."/>
            <person name="Mun J.H."/>
            <person name="Najar F.Z."/>
            <person name="Nicholson C."/>
            <person name="Noirot C."/>
            <person name="O'Bleness M."/>
            <person name="Paule C.R."/>
            <person name="Poulain J."/>
            <person name="Prion F."/>
            <person name="Qin B."/>
            <person name="Qu C."/>
            <person name="Retzel E.F."/>
            <person name="Riddle C."/>
            <person name="Sallet E."/>
            <person name="Samain S."/>
            <person name="Samson N."/>
            <person name="Sanders I."/>
            <person name="Saurat O."/>
            <person name="Scarpelli C."/>
            <person name="Schiex T."/>
            <person name="Segurens B."/>
            <person name="Severin A.J."/>
            <person name="Sherrier D.J."/>
            <person name="Shi R."/>
            <person name="Sims S."/>
            <person name="Singer S.R."/>
            <person name="Sinharoy S."/>
            <person name="Sterck L."/>
            <person name="Viollet A."/>
            <person name="Wang B.B."/>
            <person name="Wang K."/>
            <person name="Wang M."/>
            <person name="Wang X."/>
            <person name="Warfsmann J."/>
            <person name="Weissenbach J."/>
            <person name="White D.D."/>
            <person name="White J.D."/>
            <person name="Wiley G.B."/>
            <person name="Wincker P."/>
            <person name="Xing Y."/>
            <person name="Yang L."/>
            <person name="Yao Z."/>
            <person name="Ying F."/>
            <person name="Zhai J."/>
            <person name="Zhou L."/>
            <person name="Zuber A."/>
            <person name="Denarie J."/>
            <person name="Dixon R.A."/>
            <person name="May G.D."/>
            <person name="Schwartz D.C."/>
            <person name="Rogers J."/>
            <person name="Quetier F."/>
            <person name="Town C.D."/>
            <person name="Roe B.A."/>
        </authorList>
    </citation>
    <scope>NUCLEOTIDE SEQUENCE [LARGE SCALE GENOMIC DNA]</scope>
    <source>
        <strain evidence="4">A17</strain>
        <strain evidence="5 6">cv. Jemalong A17</strain>
    </source>
</reference>
<dbReference type="InterPro" id="IPR016897">
    <property type="entry name" value="SKP1"/>
</dbReference>
<evidence type="ECO:0000313" key="6">
    <source>
        <dbReference type="Proteomes" id="UP000002051"/>
    </source>
</evidence>
<dbReference type="GO" id="GO:0009867">
    <property type="term" value="P:jasmonic acid mediated signaling pathway"/>
    <property type="evidence" value="ECO:0007669"/>
    <property type="project" value="UniProtKB-ARBA"/>
</dbReference>